<dbReference type="EMBL" id="JBFTEG010000013">
    <property type="protein sequence ID" value="MEX6503603.1"/>
    <property type="molecule type" value="Genomic_DNA"/>
</dbReference>
<dbReference type="Proteomes" id="UP001560296">
    <property type="component" value="Unassembled WGS sequence"/>
</dbReference>
<proteinExistence type="predicted"/>
<name>A0ABV3Z076_9PSED</name>
<sequence length="77" mass="8524">MYLLRFLLAPRRPSRLFALVDAGGRCRAFRQSAQAPVGAGWIEVNEQRLCWLQQPLPASARISQVGKTTRTSKALAA</sequence>
<keyword evidence="2" id="KW-1185">Reference proteome</keyword>
<protein>
    <submittedName>
        <fullName evidence="1">Uncharacterized protein</fullName>
    </submittedName>
</protein>
<comment type="caution">
    <text evidence="1">The sequence shown here is derived from an EMBL/GenBank/DDBJ whole genome shotgun (WGS) entry which is preliminary data.</text>
</comment>
<gene>
    <name evidence="1" type="ORF">AB5S05_16185</name>
</gene>
<evidence type="ECO:0000313" key="2">
    <source>
        <dbReference type="Proteomes" id="UP001560296"/>
    </source>
</evidence>
<accession>A0ABV3Z076</accession>
<evidence type="ECO:0000313" key="1">
    <source>
        <dbReference type="EMBL" id="MEX6503603.1"/>
    </source>
</evidence>
<reference evidence="1 2" key="1">
    <citation type="submission" date="2024-07" db="EMBL/GenBank/DDBJ databases">
        <authorList>
            <person name="Li M."/>
        </authorList>
    </citation>
    <scope>NUCLEOTIDE SEQUENCE [LARGE SCALE GENOMIC DNA]</scope>
    <source>
        <strain evidence="1 2">25A3E</strain>
    </source>
</reference>
<organism evidence="1 2">
    <name type="scientific">Pseudomonas zhanjiangensis</name>
    <dbReference type="NCBI Taxonomy" id="3239015"/>
    <lineage>
        <taxon>Bacteria</taxon>
        <taxon>Pseudomonadati</taxon>
        <taxon>Pseudomonadota</taxon>
        <taxon>Gammaproteobacteria</taxon>
        <taxon>Pseudomonadales</taxon>
        <taxon>Pseudomonadaceae</taxon>
        <taxon>Pseudomonas</taxon>
    </lineage>
</organism>